<dbReference type="NCBIfam" id="TIGR00419">
    <property type="entry name" value="tim"/>
    <property type="match status" value="1"/>
</dbReference>
<dbReference type="InterPro" id="IPR013785">
    <property type="entry name" value="Aldolase_TIM"/>
</dbReference>
<comment type="function">
    <text evidence="9">Involved in the gluconeogenesis. Catalyzes stereospecifically the conversion of dihydroxyacetone phosphate (DHAP) to D-glyceraldehyde-3-phosphate (G3P).</text>
</comment>
<keyword evidence="5 9" id="KW-0312">Gluconeogenesis</keyword>
<name>A0A1L5FCV3_CLOKL</name>
<dbReference type="EC" id="5.3.1.1" evidence="3 9"/>
<evidence type="ECO:0000313" key="12">
    <source>
        <dbReference type="Proteomes" id="UP000184604"/>
    </source>
</evidence>
<feature type="binding site" evidence="9">
    <location>
        <begin position="9"/>
        <end position="11"/>
    </location>
    <ligand>
        <name>substrate</name>
    </ligand>
</feature>
<evidence type="ECO:0000313" key="11">
    <source>
        <dbReference type="EMBL" id="APM40650.1"/>
    </source>
</evidence>
<proteinExistence type="inferred from homology"/>
<evidence type="ECO:0000256" key="1">
    <source>
        <dbReference type="ARBA" id="ARBA00004680"/>
    </source>
</evidence>
<keyword evidence="8 9" id="KW-0413">Isomerase</keyword>
<reference evidence="11 12" key="1">
    <citation type="submission" date="2016-12" db="EMBL/GenBank/DDBJ databases">
        <title>Complete genome sequence of Clostridium kluyveri JZZ isolated from the pit mud of a Chinese flavor liquor-making factory.</title>
        <authorList>
            <person name="Wang Y."/>
        </authorList>
    </citation>
    <scope>NUCLEOTIDE SEQUENCE [LARGE SCALE GENOMIC DNA]</scope>
    <source>
        <strain evidence="11 12">JZZ</strain>
    </source>
</reference>
<dbReference type="GO" id="GO:0005829">
    <property type="term" value="C:cytosol"/>
    <property type="evidence" value="ECO:0007669"/>
    <property type="project" value="TreeGrafter"/>
</dbReference>
<dbReference type="UniPathway" id="UPA00109">
    <property type="reaction ID" value="UER00189"/>
</dbReference>
<dbReference type="PANTHER" id="PTHR21139">
    <property type="entry name" value="TRIOSEPHOSPHATE ISOMERASE"/>
    <property type="match status" value="1"/>
</dbReference>
<comment type="subcellular location">
    <subcellularLocation>
        <location evidence="9 10">Cytoplasm</location>
    </subcellularLocation>
</comment>
<dbReference type="PROSITE" id="PS51440">
    <property type="entry name" value="TIM_2"/>
    <property type="match status" value="1"/>
</dbReference>
<evidence type="ECO:0000256" key="6">
    <source>
        <dbReference type="ARBA" id="ARBA00022490"/>
    </source>
</evidence>
<dbReference type="OrthoDB" id="9809429at2"/>
<dbReference type="CDD" id="cd00311">
    <property type="entry name" value="TIM"/>
    <property type="match status" value="1"/>
</dbReference>
<dbReference type="InterPro" id="IPR000652">
    <property type="entry name" value="Triosephosphate_isomerase"/>
</dbReference>
<feature type="active site" description="Electrophile" evidence="9">
    <location>
        <position position="94"/>
    </location>
</feature>
<accession>A0A1L5FCV3</accession>
<feature type="active site" description="Proton acceptor" evidence="9">
    <location>
        <position position="166"/>
    </location>
</feature>
<dbReference type="PROSITE" id="PS00171">
    <property type="entry name" value="TIM_1"/>
    <property type="match status" value="1"/>
</dbReference>
<evidence type="ECO:0000256" key="5">
    <source>
        <dbReference type="ARBA" id="ARBA00022432"/>
    </source>
</evidence>
<evidence type="ECO:0000256" key="7">
    <source>
        <dbReference type="ARBA" id="ARBA00023152"/>
    </source>
</evidence>
<evidence type="ECO:0000256" key="9">
    <source>
        <dbReference type="HAMAP-Rule" id="MF_00147"/>
    </source>
</evidence>
<feature type="binding site" evidence="9">
    <location>
        <position position="212"/>
    </location>
    <ligand>
        <name>substrate</name>
    </ligand>
</feature>
<dbReference type="GO" id="GO:0006096">
    <property type="term" value="P:glycolytic process"/>
    <property type="evidence" value="ECO:0007669"/>
    <property type="project" value="UniProtKB-UniRule"/>
</dbReference>
<dbReference type="EMBL" id="CP018335">
    <property type="protein sequence ID" value="APM40650.1"/>
    <property type="molecule type" value="Genomic_DNA"/>
</dbReference>
<protein>
    <recommendedName>
        <fullName evidence="4 9">Triosephosphate isomerase</fullName>
        <shortName evidence="9">TIM</shortName>
        <shortName evidence="9">TPI</shortName>
        <ecNumber evidence="3 9">5.3.1.1</ecNumber>
    </recommendedName>
    <alternativeName>
        <fullName evidence="9">Triose-phosphate isomerase</fullName>
    </alternativeName>
</protein>
<dbReference type="InterPro" id="IPR020861">
    <property type="entry name" value="Triosephosphate_isomerase_AS"/>
</dbReference>
<dbReference type="FunFam" id="3.20.20.70:FF:000016">
    <property type="entry name" value="Triosephosphate isomerase"/>
    <property type="match status" value="1"/>
</dbReference>
<dbReference type="Proteomes" id="UP000184604">
    <property type="component" value="Chromosome"/>
</dbReference>
<dbReference type="InterPro" id="IPR022896">
    <property type="entry name" value="TrioseP_Isoase_bac/euk"/>
</dbReference>
<evidence type="ECO:0000256" key="4">
    <source>
        <dbReference type="ARBA" id="ARBA00019397"/>
    </source>
</evidence>
<dbReference type="GO" id="GO:0006094">
    <property type="term" value="P:gluconeogenesis"/>
    <property type="evidence" value="ECO:0007669"/>
    <property type="project" value="UniProtKB-UniRule"/>
</dbReference>
<feature type="binding site" evidence="9">
    <location>
        <position position="172"/>
    </location>
    <ligand>
        <name>substrate</name>
    </ligand>
</feature>
<dbReference type="GO" id="GO:0046166">
    <property type="term" value="P:glyceraldehyde-3-phosphate biosynthetic process"/>
    <property type="evidence" value="ECO:0007669"/>
    <property type="project" value="TreeGrafter"/>
</dbReference>
<dbReference type="Gene3D" id="3.20.20.70">
    <property type="entry name" value="Aldolase class I"/>
    <property type="match status" value="1"/>
</dbReference>
<dbReference type="SUPFAM" id="SSF51351">
    <property type="entry name" value="Triosephosphate isomerase (TIM)"/>
    <property type="match status" value="1"/>
</dbReference>
<comment type="pathway">
    <text evidence="9 10">Carbohydrate biosynthesis; gluconeogenesis.</text>
</comment>
<evidence type="ECO:0000256" key="8">
    <source>
        <dbReference type="ARBA" id="ARBA00023235"/>
    </source>
</evidence>
<dbReference type="Pfam" id="PF00121">
    <property type="entry name" value="TIM"/>
    <property type="match status" value="1"/>
</dbReference>
<comment type="subunit">
    <text evidence="9 10">Homodimer.</text>
</comment>
<keyword evidence="7 9" id="KW-0324">Glycolysis</keyword>
<gene>
    <name evidence="9" type="primary">tpiA</name>
    <name evidence="11" type="ORF">BS101_18925</name>
</gene>
<feature type="binding site" evidence="9">
    <location>
        <begin position="233"/>
        <end position="234"/>
    </location>
    <ligand>
        <name>substrate</name>
    </ligand>
</feature>
<sequence>MRKAIIAGNWKMNKNLEDALKLVEELKPLVRDAKCDVVLCPPYVCLDAVVKAVSGTNIKVGAQNMHYEESGAYTGEISPGMLKSLKVDYVIIGHSERRQYFNEKDETINKKIKKAFEHDIIPIVCCGESLLERENGITEEVLGRQIKLALKDLKKERVEKLVIAYEPIWAIGTGKTATDKQANDTIAHIRDVVSKMYGETTAEAVRIQYGGSVKPATIKAQMEQPHIDGALVGGASLKPQDFAAIVNY</sequence>
<evidence type="ECO:0000256" key="3">
    <source>
        <dbReference type="ARBA" id="ARBA00011940"/>
    </source>
</evidence>
<comment type="pathway">
    <text evidence="1 9 10">Carbohydrate degradation; glycolysis; D-glyceraldehyde 3-phosphate from glycerone phosphate: step 1/1.</text>
</comment>
<dbReference type="PANTHER" id="PTHR21139:SF42">
    <property type="entry name" value="TRIOSEPHOSPHATE ISOMERASE"/>
    <property type="match status" value="1"/>
</dbReference>
<dbReference type="InterPro" id="IPR035990">
    <property type="entry name" value="TIM_sf"/>
</dbReference>
<dbReference type="HAMAP" id="MF_00147_B">
    <property type="entry name" value="TIM_B"/>
    <property type="match status" value="1"/>
</dbReference>
<evidence type="ECO:0000256" key="10">
    <source>
        <dbReference type="RuleBase" id="RU363013"/>
    </source>
</evidence>
<dbReference type="RefSeq" id="WP_073540223.1">
    <property type="nucleotide sequence ID" value="NZ_CP018335.1"/>
</dbReference>
<dbReference type="AlphaFoldDB" id="A0A1L5FCV3"/>
<organism evidence="11 12">
    <name type="scientific">Clostridium kluyveri</name>
    <dbReference type="NCBI Taxonomy" id="1534"/>
    <lineage>
        <taxon>Bacteria</taxon>
        <taxon>Bacillati</taxon>
        <taxon>Bacillota</taxon>
        <taxon>Clostridia</taxon>
        <taxon>Eubacteriales</taxon>
        <taxon>Clostridiaceae</taxon>
        <taxon>Clostridium</taxon>
    </lineage>
</organism>
<dbReference type="GO" id="GO:0004807">
    <property type="term" value="F:triose-phosphate isomerase activity"/>
    <property type="evidence" value="ECO:0007669"/>
    <property type="project" value="UniProtKB-UniRule"/>
</dbReference>
<comment type="catalytic activity">
    <reaction evidence="9 10">
        <text>D-glyceraldehyde 3-phosphate = dihydroxyacetone phosphate</text>
        <dbReference type="Rhea" id="RHEA:18585"/>
        <dbReference type="ChEBI" id="CHEBI:57642"/>
        <dbReference type="ChEBI" id="CHEBI:59776"/>
        <dbReference type="EC" id="5.3.1.1"/>
    </reaction>
</comment>
<keyword evidence="6 9" id="KW-0963">Cytoplasm</keyword>
<comment type="similarity">
    <text evidence="2 9 10">Belongs to the triosephosphate isomerase family.</text>
</comment>
<evidence type="ECO:0000256" key="2">
    <source>
        <dbReference type="ARBA" id="ARBA00007422"/>
    </source>
</evidence>
<dbReference type="UniPathway" id="UPA00138"/>
<dbReference type="GO" id="GO:0019563">
    <property type="term" value="P:glycerol catabolic process"/>
    <property type="evidence" value="ECO:0007669"/>
    <property type="project" value="TreeGrafter"/>
</dbReference>